<name>A0ABX7BIV7_9PROT</name>
<accession>A0ABX7BIV7</accession>
<dbReference type="SUPFAM" id="SSF56112">
    <property type="entry name" value="Protein kinase-like (PK-like)"/>
    <property type="match status" value="1"/>
</dbReference>
<reference evidence="1" key="1">
    <citation type="submission" date="2021-02" db="EMBL/GenBank/DDBJ databases">
        <title>Skermanella TT6 skin isolate.</title>
        <authorList>
            <person name="Lee K."/>
            <person name="Ganzorig M."/>
        </authorList>
    </citation>
    <scope>NUCLEOTIDE SEQUENCE</scope>
    <source>
        <strain evidence="1">TT6</strain>
    </source>
</reference>
<sequence length="323" mass="34276">MTNFRLDVPLIRGGGFAFPASGERNRAGMHGRSRLALIASVQNPLHAREKGVNGSWRGAIQAPSGPAIPAIIKDLDARQLANELMAHALCRTVGLPIPEAYIVIDDGTIPEAVKGPAAPAELCSSLGIGEGRLMFASATCGNAFATVFKMPRRGDMPDSLFDRVRRDAIGAMRRRLVEWPALGMAAAFDEWAAVIDRHEGNLLLDGNGGVWLIDHGHAFTGARWAPADLRQLSFGNCLVAEAVRGMAREQLLGQVMHGASILDAKLAANDNALAGAEAAIRGLGLIPEEDFRALGAFLAERRSRVRGFLEHSVGEALKGVAGG</sequence>
<dbReference type="EMBL" id="CP067422">
    <property type="protein sequence ID" value="QQP93526.1"/>
    <property type="molecule type" value="Genomic_DNA"/>
</dbReference>
<geneLocation type="plasmid" evidence="1 2">
    <name>pTT6-2</name>
</geneLocation>
<dbReference type="RefSeq" id="WP_201083150.1">
    <property type="nucleotide sequence ID" value="NZ_CP067422.1"/>
</dbReference>
<keyword evidence="1" id="KW-0614">Plasmid</keyword>
<organism evidence="1 2">
    <name type="scientific">Skermanella cutis</name>
    <dbReference type="NCBI Taxonomy" id="2775420"/>
    <lineage>
        <taxon>Bacteria</taxon>
        <taxon>Pseudomonadati</taxon>
        <taxon>Pseudomonadota</taxon>
        <taxon>Alphaproteobacteria</taxon>
        <taxon>Rhodospirillales</taxon>
        <taxon>Azospirillaceae</taxon>
        <taxon>Skermanella</taxon>
    </lineage>
</organism>
<evidence type="ECO:0000313" key="2">
    <source>
        <dbReference type="Proteomes" id="UP000595197"/>
    </source>
</evidence>
<dbReference type="InterPro" id="IPR011009">
    <property type="entry name" value="Kinase-like_dom_sf"/>
</dbReference>
<dbReference type="Proteomes" id="UP000595197">
    <property type="component" value="Plasmid pTT6-2"/>
</dbReference>
<proteinExistence type="predicted"/>
<keyword evidence="2" id="KW-1185">Reference proteome</keyword>
<protein>
    <submittedName>
        <fullName evidence="1">Uncharacterized protein</fullName>
    </submittedName>
</protein>
<dbReference type="GO" id="GO:0016740">
    <property type="term" value="F:transferase activity"/>
    <property type="evidence" value="ECO:0007669"/>
    <property type="project" value="UniProtKB-KW"/>
</dbReference>
<evidence type="ECO:0000313" key="1">
    <source>
        <dbReference type="EMBL" id="QQP93526.1"/>
    </source>
</evidence>
<gene>
    <name evidence="1" type="ORF">IGS68_33435</name>
</gene>